<feature type="compositionally biased region" description="Basic and acidic residues" evidence="3">
    <location>
        <begin position="225"/>
        <end position="275"/>
    </location>
</feature>
<proteinExistence type="predicted"/>
<organism evidence="5 6">
    <name type="scientific">Phaedon cochleariae</name>
    <name type="common">Mustard beetle</name>
    <dbReference type="NCBI Taxonomy" id="80249"/>
    <lineage>
        <taxon>Eukaryota</taxon>
        <taxon>Metazoa</taxon>
        <taxon>Ecdysozoa</taxon>
        <taxon>Arthropoda</taxon>
        <taxon>Hexapoda</taxon>
        <taxon>Insecta</taxon>
        <taxon>Pterygota</taxon>
        <taxon>Neoptera</taxon>
        <taxon>Endopterygota</taxon>
        <taxon>Coleoptera</taxon>
        <taxon>Polyphaga</taxon>
        <taxon>Cucujiformia</taxon>
        <taxon>Chrysomeloidea</taxon>
        <taxon>Chrysomelidae</taxon>
        <taxon>Chrysomelinae</taxon>
        <taxon>Chrysomelini</taxon>
        <taxon>Phaedon</taxon>
    </lineage>
</organism>
<name>A0A9P0DMP8_PHACE</name>
<feature type="region of interest" description="Disordered" evidence="3">
    <location>
        <begin position="150"/>
        <end position="567"/>
    </location>
</feature>
<protein>
    <recommendedName>
        <fullName evidence="4">RRM domain-containing protein</fullName>
    </recommendedName>
</protein>
<keyword evidence="6" id="KW-1185">Reference proteome</keyword>
<dbReference type="GO" id="GO:0003723">
    <property type="term" value="F:RNA binding"/>
    <property type="evidence" value="ECO:0007669"/>
    <property type="project" value="UniProtKB-UniRule"/>
</dbReference>
<feature type="compositionally biased region" description="Basic and acidic residues" evidence="3">
    <location>
        <begin position="163"/>
        <end position="186"/>
    </location>
</feature>
<accession>A0A9P0DMP8</accession>
<dbReference type="Pfam" id="PF00076">
    <property type="entry name" value="RRM_1"/>
    <property type="match status" value="1"/>
</dbReference>
<evidence type="ECO:0000313" key="5">
    <source>
        <dbReference type="EMBL" id="CAH1173456.1"/>
    </source>
</evidence>
<evidence type="ECO:0000256" key="1">
    <source>
        <dbReference type="ARBA" id="ARBA00022884"/>
    </source>
</evidence>
<evidence type="ECO:0000259" key="4">
    <source>
        <dbReference type="PROSITE" id="PS50102"/>
    </source>
</evidence>
<dbReference type="InterPro" id="IPR035979">
    <property type="entry name" value="RBD_domain_sf"/>
</dbReference>
<dbReference type="SMART" id="SM00360">
    <property type="entry name" value="RRM"/>
    <property type="match status" value="1"/>
</dbReference>
<feature type="domain" description="RRM" evidence="4">
    <location>
        <begin position="83"/>
        <end position="161"/>
    </location>
</feature>
<sequence length="567" mass="62971">MASGKKGKKTKGKTLALTDFLQETTGSIPIQPIRKATFNWAEEVEDNDGYEAKKPVNVVLPTAPKASRDFDDVSDKVPKDPPFVAYLSNLPYDVDEDEIADFFKDMRIANMRIPKDDRTGESKSKGYGYVEFEDRESLLEALVLRDPTLKSRRMRIEVASNTENDRRRGGRMDMGRGGEGRSDAFGDWRSGGRAPDASERDGGDRRQGGFGRDREGGGGGPFTRDNMRGGESDRGSFTRDNMRGGDSDRGAFTRDNMRSGDRDGGDRGGFSRDNRGGGGFSERGDREGNRSDDRPGAWRDGPSRDQDRDRGSSFNRDRGNYRDSDRGGRFDDREDRRGGGFGPRRYEGDRERDRDRDDGFRRGGGGGGGGGGGAREDAPPSETRERPRLVLAPRTKPVDRPPTTDPVSQTDAPPTASTGGGAWGAAPAAATPSASIFGNARPVDTSQRDREIEEKLERPREEGSRERERGHYADDKKSIDRSSRPPRRIDDQPSHSNRQNRDNRSSSRKDVDDVKPVSRNEEKSPDDKPKREEKRHDKDMPKLADPEPPNFAANNKFAFLQTDDNSD</sequence>
<dbReference type="Proteomes" id="UP001153737">
    <property type="component" value="Chromosome 6"/>
</dbReference>
<feature type="compositionally biased region" description="Basic and acidic residues" evidence="3">
    <location>
        <begin position="374"/>
        <end position="388"/>
    </location>
</feature>
<dbReference type="InterPro" id="IPR000504">
    <property type="entry name" value="RRM_dom"/>
</dbReference>
<feature type="compositionally biased region" description="Basic and acidic residues" evidence="3">
    <location>
        <begin position="282"/>
        <end position="361"/>
    </location>
</feature>
<dbReference type="SUPFAM" id="SSF54928">
    <property type="entry name" value="RNA-binding domain, RBD"/>
    <property type="match status" value="1"/>
</dbReference>
<dbReference type="AlphaFoldDB" id="A0A9P0DMP8"/>
<feature type="compositionally biased region" description="Low complexity" evidence="3">
    <location>
        <begin position="424"/>
        <end position="435"/>
    </location>
</feature>
<feature type="compositionally biased region" description="Gly residues" evidence="3">
    <location>
        <begin position="362"/>
        <end position="373"/>
    </location>
</feature>
<feature type="compositionally biased region" description="Basic and acidic residues" evidence="3">
    <location>
        <begin position="446"/>
        <end position="545"/>
    </location>
</feature>
<evidence type="ECO:0000256" key="3">
    <source>
        <dbReference type="SAM" id="MobiDB-lite"/>
    </source>
</evidence>
<dbReference type="InterPro" id="IPR012677">
    <property type="entry name" value="Nucleotide-bd_a/b_plait_sf"/>
</dbReference>
<gene>
    <name evidence="5" type="ORF">PHAECO_LOCUS10419</name>
</gene>
<feature type="compositionally biased region" description="Basic and acidic residues" evidence="3">
    <location>
        <begin position="196"/>
        <end position="216"/>
    </location>
</feature>
<reference evidence="5" key="2">
    <citation type="submission" date="2022-10" db="EMBL/GenBank/DDBJ databases">
        <authorList>
            <consortium name="ENA_rothamsted_submissions"/>
            <consortium name="culmorum"/>
            <person name="King R."/>
        </authorList>
    </citation>
    <scope>NUCLEOTIDE SEQUENCE</scope>
</reference>
<keyword evidence="1 2" id="KW-0694">RNA-binding</keyword>
<evidence type="ECO:0000313" key="6">
    <source>
        <dbReference type="Proteomes" id="UP001153737"/>
    </source>
</evidence>
<dbReference type="PROSITE" id="PS50102">
    <property type="entry name" value="RRM"/>
    <property type="match status" value="1"/>
</dbReference>
<dbReference type="EMBL" id="OU896712">
    <property type="protein sequence ID" value="CAH1173456.1"/>
    <property type="molecule type" value="Genomic_DNA"/>
</dbReference>
<reference evidence="5" key="1">
    <citation type="submission" date="2022-01" db="EMBL/GenBank/DDBJ databases">
        <authorList>
            <person name="King R."/>
        </authorList>
    </citation>
    <scope>NUCLEOTIDE SEQUENCE</scope>
</reference>
<evidence type="ECO:0000256" key="2">
    <source>
        <dbReference type="PROSITE-ProRule" id="PRU00176"/>
    </source>
</evidence>
<dbReference type="Gene3D" id="3.30.70.330">
    <property type="match status" value="1"/>
</dbReference>
<dbReference type="OrthoDB" id="1748655at2759"/>